<keyword evidence="5" id="KW-0560">Oxidoreductase</keyword>
<dbReference type="InterPro" id="IPR051395">
    <property type="entry name" value="Cytochrome_c_Peroxidase/MauG"/>
</dbReference>
<dbReference type="InterPro" id="IPR036909">
    <property type="entry name" value="Cyt_c-like_dom_sf"/>
</dbReference>
<evidence type="ECO:0000256" key="4">
    <source>
        <dbReference type="ARBA" id="ARBA00022729"/>
    </source>
</evidence>
<dbReference type="InterPro" id="IPR004852">
    <property type="entry name" value="Di-haem_cyt_c_peroxidsae"/>
</dbReference>
<sequence>MKNIVFAVFAGILISILNSCAPEKQPHEMVNEKFVSDLDSLILLNDGFLKTVRSKPGAETLQKEFLKLRLQYKKVEAFAEYFFPTTVRMINGAPLDEIEDEENAVFEPGGLQVIEELIYSDEPVDQEELVRHSRKMQVNVKRIKTLWADIRITDSHVMNALRLEMFRLISLGISGFDTPASGNALAESEVVMQSFRHYAQFYKPALPEYVTLDSLATRASSFLKQNNSFNAFDRAAFIVDYINPLCRSLHKNQQLAAIPFMNDRKLLNGNAATIFDTNAFNPEALLADVKFSATADRIALGKALFYDSRISGDGKTNCGSCHQPDKAYADGLKTSKGFDNKFVSRNAPSIMYASLQQALFYDLRAPSLEDQAADVIHNKLEMHGSMDEVAKLVATDENYKRDFRKAYPELTVIKPVYIQNAMAAFVRSLNPFNSPFDKFMRGDKKALTDQQIAGFNVFMGKAKCGTCHFVPLFNGTVPPDFQRTESEVLGVTVNANWKNPVLDIDPGRGVHDQFPQWKNAFKTSSVRNIAKTAPYMHNGAFATLQEVMEFYNEGGGAGLGLNVPNQTLAADKLNLTENEIANVISFMEALTDAPE</sequence>
<dbReference type="Gene3D" id="1.10.760.10">
    <property type="entry name" value="Cytochrome c-like domain"/>
    <property type="match status" value="2"/>
</dbReference>
<dbReference type="AlphaFoldDB" id="A0A1T5FWQ9"/>
<dbReference type="RefSeq" id="WP_082216029.1">
    <property type="nucleotide sequence ID" value="NZ_FUZA01000004.1"/>
</dbReference>
<evidence type="ECO:0000256" key="2">
    <source>
        <dbReference type="ARBA" id="ARBA00022617"/>
    </source>
</evidence>
<feature type="signal peptide" evidence="8">
    <location>
        <begin position="1"/>
        <end position="21"/>
    </location>
</feature>
<protein>
    <submittedName>
        <fullName evidence="10">Cytochrome c peroxidase</fullName>
    </submittedName>
</protein>
<dbReference type="Gene3D" id="1.20.1420.20">
    <property type="entry name" value="M75 peptidase, HXXE motif"/>
    <property type="match status" value="1"/>
</dbReference>
<evidence type="ECO:0000256" key="5">
    <source>
        <dbReference type="ARBA" id="ARBA00023002"/>
    </source>
</evidence>
<evidence type="ECO:0000256" key="1">
    <source>
        <dbReference type="ARBA" id="ARBA00004196"/>
    </source>
</evidence>
<evidence type="ECO:0000256" key="6">
    <source>
        <dbReference type="ARBA" id="ARBA00023004"/>
    </source>
</evidence>
<dbReference type="InterPro" id="IPR038352">
    <property type="entry name" value="Imelysin_sf"/>
</dbReference>
<name>A0A1T5FWQ9_9BACT</name>
<dbReference type="EMBL" id="FUZA01000004">
    <property type="protein sequence ID" value="SKC00572.1"/>
    <property type="molecule type" value="Genomic_DNA"/>
</dbReference>
<feature type="chain" id="PRO_5011984443" evidence="8">
    <location>
        <begin position="22"/>
        <end position="595"/>
    </location>
</feature>
<keyword evidence="3 7" id="KW-0479">Metal-binding</keyword>
<evidence type="ECO:0000313" key="10">
    <source>
        <dbReference type="EMBL" id="SKC00572.1"/>
    </source>
</evidence>
<evidence type="ECO:0000256" key="3">
    <source>
        <dbReference type="ARBA" id="ARBA00022723"/>
    </source>
</evidence>
<dbReference type="OrthoDB" id="9805202at2"/>
<gene>
    <name evidence="10" type="ORF">SAMN05660293_03527</name>
</gene>
<reference evidence="11" key="1">
    <citation type="submission" date="2017-02" db="EMBL/GenBank/DDBJ databases">
        <authorList>
            <person name="Varghese N."/>
            <person name="Submissions S."/>
        </authorList>
    </citation>
    <scope>NUCLEOTIDE SEQUENCE [LARGE SCALE GENOMIC DNA]</scope>
    <source>
        <strain evidence="11">DSM 22270</strain>
    </source>
</reference>
<dbReference type="GO" id="GO:0004130">
    <property type="term" value="F:cytochrome-c peroxidase activity"/>
    <property type="evidence" value="ECO:0007669"/>
    <property type="project" value="TreeGrafter"/>
</dbReference>
<evidence type="ECO:0000313" key="11">
    <source>
        <dbReference type="Proteomes" id="UP000190897"/>
    </source>
</evidence>
<dbReference type="Pfam" id="PF03150">
    <property type="entry name" value="CCP_MauG"/>
    <property type="match status" value="1"/>
</dbReference>
<dbReference type="SUPFAM" id="SSF46626">
    <property type="entry name" value="Cytochrome c"/>
    <property type="match status" value="2"/>
</dbReference>
<dbReference type="PANTHER" id="PTHR30600">
    <property type="entry name" value="CYTOCHROME C PEROXIDASE-RELATED"/>
    <property type="match status" value="1"/>
</dbReference>
<dbReference type="Proteomes" id="UP000190897">
    <property type="component" value="Unassembled WGS sequence"/>
</dbReference>
<accession>A0A1T5FWQ9</accession>
<dbReference type="PANTHER" id="PTHR30600:SF10">
    <property type="entry name" value="BLL6722 PROTEIN"/>
    <property type="match status" value="1"/>
</dbReference>
<keyword evidence="4 8" id="KW-0732">Signal</keyword>
<dbReference type="InterPro" id="IPR009056">
    <property type="entry name" value="Cyt_c-like_dom"/>
</dbReference>
<feature type="domain" description="Cytochrome c" evidence="9">
    <location>
        <begin position="296"/>
        <end position="397"/>
    </location>
</feature>
<dbReference type="STRING" id="651661.SAMN05660293_03527"/>
<feature type="domain" description="Cytochrome c" evidence="9">
    <location>
        <begin position="449"/>
        <end position="591"/>
    </location>
</feature>
<evidence type="ECO:0000256" key="8">
    <source>
        <dbReference type="SAM" id="SignalP"/>
    </source>
</evidence>
<comment type="subcellular location">
    <subcellularLocation>
        <location evidence="1">Cell envelope</location>
    </subcellularLocation>
</comment>
<keyword evidence="11" id="KW-1185">Reference proteome</keyword>
<keyword evidence="6 7" id="KW-0408">Iron</keyword>
<evidence type="ECO:0000256" key="7">
    <source>
        <dbReference type="PROSITE-ProRule" id="PRU00433"/>
    </source>
</evidence>
<dbReference type="PROSITE" id="PS51007">
    <property type="entry name" value="CYTC"/>
    <property type="match status" value="2"/>
</dbReference>
<organism evidence="10 11">
    <name type="scientific">Dyadobacter psychrophilus</name>
    <dbReference type="NCBI Taxonomy" id="651661"/>
    <lineage>
        <taxon>Bacteria</taxon>
        <taxon>Pseudomonadati</taxon>
        <taxon>Bacteroidota</taxon>
        <taxon>Cytophagia</taxon>
        <taxon>Cytophagales</taxon>
        <taxon>Spirosomataceae</taxon>
        <taxon>Dyadobacter</taxon>
    </lineage>
</organism>
<dbReference type="GO" id="GO:0046872">
    <property type="term" value="F:metal ion binding"/>
    <property type="evidence" value="ECO:0007669"/>
    <property type="project" value="UniProtKB-KW"/>
</dbReference>
<proteinExistence type="predicted"/>
<dbReference type="GO" id="GO:0030313">
    <property type="term" value="C:cell envelope"/>
    <property type="evidence" value="ECO:0007669"/>
    <property type="project" value="UniProtKB-SubCell"/>
</dbReference>
<dbReference type="GO" id="GO:0020037">
    <property type="term" value="F:heme binding"/>
    <property type="evidence" value="ECO:0007669"/>
    <property type="project" value="InterPro"/>
</dbReference>
<keyword evidence="2 7" id="KW-0349">Heme</keyword>
<evidence type="ECO:0000259" key="9">
    <source>
        <dbReference type="PROSITE" id="PS51007"/>
    </source>
</evidence>
<keyword evidence="10" id="KW-0575">Peroxidase</keyword>
<dbReference type="GO" id="GO:0009055">
    <property type="term" value="F:electron transfer activity"/>
    <property type="evidence" value="ECO:0007669"/>
    <property type="project" value="InterPro"/>
</dbReference>